<dbReference type="Proteomes" id="UP001431783">
    <property type="component" value="Unassembled WGS sequence"/>
</dbReference>
<protein>
    <submittedName>
        <fullName evidence="2">Uncharacterized protein</fullName>
    </submittedName>
</protein>
<keyword evidence="3" id="KW-1185">Reference proteome</keyword>
<gene>
    <name evidence="2" type="ORF">WA026_001834</name>
</gene>
<evidence type="ECO:0000256" key="1">
    <source>
        <dbReference type="SAM" id="MobiDB-lite"/>
    </source>
</evidence>
<dbReference type="EMBL" id="JARQZJ010000091">
    <property type="protein sequence ID" value="KAK9883664.1"/>
    <property type="molecule type" value="Genomic_DNA"/>
</dbReference>
<reference evidence="2 3" key="1">
    <citation type="submission" date="2023-03" db="EMBL/GenBank/DDBJ databases">
        <title>Genome insight into feeding habits of ladybird beetles.</title>
        <authorList>
            <person name="Li H.-S."/>
            <person name="Huang Y.-H."/>
            <person name="Pang H."/>
        </authorList>
    </citation>
    <scope>NUCLEOTIDE SEQUENCE [LARGE SCALE GENOMIC DNA]</scope>
    <source>
        <strain evidence="2">SYSU_2023b</strain>
        <tissue evidence="2">Whole body</tissue>
    </source>
</reference>
<accession>A0AAW1UVQ7</accession>
<organism evidence="2 3">
    <name type="scientific">Henosepilachna vigintioctopunctata</name>
    <dbReference type="NCBI Taxonomy" id="420089"/>
    <lineage>
        <taxon>Eukaryota</taxon>
        <taxon>Metazoa</taxon>
        <taxon>Ecdysozoa</taxon>
        <taxon>Arthropoda</taxon>
        <taxon>Hexapoda</taxon>
        <taxon>Insecta</taxon>
        <taxon>Pterygota</taxon>
        <taxon>Neoptera</taxon>
        <taxon>Endopterygota</taxon>
        <taxon>Coleoptera</taxon>
        <taxon>Polyphaga</taxon>
        <taxon>Cucujiformia</taxon>
        <taxon>Coccinelloidea</taxon>
        <taxon>Coccinellidae</taxon>
        <taxon>Epilachninae</taxon>
        <taxon>Epilachnini</taxon>
        <taxon>Henosepilachna</taxon>
    </lineage>
</organism>
<comment type="caution">
    <text evidence="2">The sequence shown here is derived from an EMBL/GenBank/DDBJ whole genome shotgun (WGS) entry which is preliminary data.</text>
</comment>
<feature type="region of interest" description="Disordered" evidence="1">
    <location>
        <begin position="66"/>
        <end position="87"/>
    </location>
</feature>
<evidence type="ECO:0000313" key="3">
    <source>
        <dbReference type="Proteomes" id="UP001431783"/>
    </source>
</evidence>
<proteinExistence type="predicted"/>
<dbReference type="AlphaFoldDB" id="A0AAW1UVQ7"/>
<evidence type="ECO:0000313" key="2">
    <source>
        <dbReference type="EMBL" id="KAK9883664.1"/>
    </source>
</evidence>
<name>A0AAW1UVQ7_9CUCU</name>
<sequence length="110" mass="12779">MIPVHDDRRFDHTCFSDSLQHHVHHSHISFGFFHPLRHLICVTRIDTGVNYSKCWDKVTNADPVHKSSLHRGWPGEDSPPKGIRLQRHNKRHCDLEPPKGGPVEPHRNMC</sequence>